<dbReference type="Proteomes" id="UP000491181">
    <property type="component" value="Unassembled WGS sequence"/>
</dbReference>
<dbReference type="PROSITE" id="PS51257">
    <property type="entry name" value="PROKAR_LIPOPROTEIN"/>
    <property type="match status" value="1"/>
</dbReference>
<dbReference type="Proteomes" id="UP000298073">
    <property type="component" value="Unassembled WGS sequence"/>
</dbReference>
<organism evidence="1 4">
    <name type="scientific">Bacteroides acidifaciens</name>
    <dbReference type="NCBI Taxonomy" id="85831"/>
    <lineage>
        <taxon>Bacteria</taxon>
        <taxon>Pseudomonadati</taxon>
        <taxon>Bacteroidota</taxon>
        <taxon>Bacteroidia</taxon>
        <taxon>Bacteroidales</taxon>
        <taxon>Bacteroidaceae</taxon>
        <taxon>Bacteroides</taxon>
    </lineage>
</organism>
<comment type="caution">
    <text evidence="1">The sequence shown here is derived from an EMBL/GenBank/DDBJ whole genome shotgun (WGS) entry which is preliminary data.</text>
</comment>
<protein>
    <recommendedName>
        <fullName evidence="5">Lipoprotein</fullName>
    </recommendedName>
</protein>
<evidence type="ECO:0000313" key="1">
    <source>
        <dbReference type="EMBL" id="GFH85935.1"/>
    </source>
</evidence>
<sequence>MKKNIFGIIAIAFLSILFSCDKKEEELTSPTNEDVYYVKYEISGRVYFYIDGVSYKTENGFQSQSFSAAKSFEETCGPVKKGFSAQIKITQKRGEPSSGATKIYVSKNNGPFAIKATGKESASYTINF</sequence>
<evidence type="ECO:0000313" key="3">
    <source>
        <dbReference type="Proteomes" id="UP000298073"/>
    </source>
</evidence>
<name>A0A7J0A0L9_9BACE</name>
<accession>A0A7J0A0L9</accession>
<reference evidence="1 4" key="2">
    <citation type="journal article" date="2020" name="Microbiome">
        <title>Single-cell genomics of uncultured bacteria reveals dietary fiber responders in the mouse gut microbiota.</title>
        <authorList>
            <person name="Chijiiwa R."/>
            <person name="Hosokawa M."/>
            <person name="Kogawa M."/>
            <person name="Nishikawa Y."/>
            <person name="Ide K."/>
            <person name="Sakanashi C."/>
            <person name="Takahashi K."/>
            <person name="Takeyama H."/>
        </authorList>
    </citation>
    <scope>NUCLEOTIDE SEQUENCE [LARGE SCALE GENOMIC DNA]</scope>
    <source>
        <strain evidence="1">IMSAGC_001</strain>
    </source>
</reference>
<proteinExistence type="predicted"/>
<evidence type="ECO:0008006" key="5">
    <source>
        <dbReference type="Google" id="ProtNLM"/>
    </source>
</evidence>
<gene>
    <name evidence="2" type="ORF">E4T97_00230</name>
    <name evidence="1" type="ORF">IMSAGC001_01339</name>
</gene>
<evidence type="ECO:0000313" key="2">
    <source>
        <dbReference type="EMBL" id="TFU53278.1"/>
    </source>
</evidence>
<dbReference type="AlphaFoldDB" id="A0A7J0A0L9"/>
<dbReference type="RefSeq" id="WP_135034795.1">
    <property type="nucleotide sequence ID" value="NZ_BLLS01000024.1"/>
</dbReference>
<dbReference type="EMBL" id="SPPV01000001">
    <property type="protein sequence ID" value="TFU53278.1"/>
    <property type="molecule type" value="Genomic_DNA"/>
</dbReference>
<dbReference type="EMBL" id="BLLS01000024">
    <property type="protein sequence ID" value="GFH85935.1"/>
    <property type="molecule type" value="Genomic_DNA"/>
</dbReference>
<reference evidence="2 3" key="1">
    <citation type="submission" date="2019-03" db="EMBL/GenBank/DDBJ databases">
        <title>Diversity of the mouse oral microbiome.</title>
        <authorList>
            <person name="Joseph S."/>
            <person name="Aduse-Opoku J."/>
            <person name="Curtis M."/>
            <person name="Wade W."/>
            <person name="Hashim A."/>
        </authorList>
    </citation>
    <scope>NUCLEOTIDE SEQUENCE [LARGE SCALE GENOMIC DNA]</scope>
    <source>
        <strain evidence="2 3">P2318</strain>
    </source>
</reference>
<evidence type="ECO:0000313" key="4">
    <source>
        <dbReference type="Proteomes" id="UP000491181"/>
    </source>
</evidence>
<dbReference type="OrthoDB" id="1494942at2"/>